<keyword evidence="3 12" id="KW-0812">Transmembrane</keyword>
<evidence type="ECO:0000256" key="7">
    <source>
        <dbReference type="ARBA" id="ARBA00022967"/>
    </source>
</evidence>
<keyword evidence="12" id="KW-1003">Cell membrane</keyword>
<keyword evidence="6 12" id="KW-0067">ATP-binding</keyword>
<evidence type="ECO:0000256" key="6">
    <source>
        <dbReference type="ARBA" id="ARBA00022840"/>
    </source>
</evidence>
<dbReference type="InterPro" id="IPR036163">
    <property type="entry name" value="HMA_dom_sf"/>
</dbReference>
<dbReference type="Gene3D" id="3.40.50.1000">
    <property type="entry name" value="HAD superfamily/HAD-like"/>
    <property type="match status" value="1"/>
</dbReference>
<evidence type="ECO:0000256" key="10">
    <source>
        <dbReference type="ARBA" id="ARBA00039097"/>
    </source>
</evidence>
<dbReference type="InterPro" id="IPR051014">
    <property type="entry name" value="Cation_Transport_ATPase_IB"/>
</dbReference>
<dbReference type="SUPFAM" id="SSF81665">
    <property type="entry name" value="Calcium ATPase, transmembrane domain M"/>
    <property type="match status" value="1"/>
</dbReference>
<gene>
    <name evidence="14" type="primary">cadA</name>
    <name evidence="14" type="ordered locus">trd_1528</name>
</gene>
<dbReference type="Pfam" id="PF00403">
    <property type="entry name" value="HMA"/>
    <property type="match status" value="1"/>
</dbReference>
<dbReference type="InterPro" id="IPR044492">
    <property type="entry name" value="P_typ_ATPase_HD_dom"/>
</dbReference>
<name>B9KZQ8_THERP</name>
<feature type="transmembrane region" description="Helical" evidence="12">
    <location>
        <begin position="95"/>
        <end position="117"/>
    </location>
</feature>
<evidence type="ECO:0000256" key="3">
    <source>
        <dbReference type="ARBA" id="ARBA00022692"/>
    </source>
</evidence>
<evidence type="ECO:0000256" key="9">
    <source>
        <dbReference type="ARBA" id="ARBA00023136"/>
    </source>
</evidence>
<evidence type="ECO:0000256" key="5">
    <source>
        <dbReference type="ARBA" id="ARBA00022741"/>
    </source>
</evidence>
<evidence type="ECO:0000313" key="15">
    <source>
        <dbReference type="Proteomes" id="UP000000447"/>
    </source>
</evidence>
<feature type="transmembrane region" description="Helical" evidence="12">
    <location>
        <begin position="124"/>
        <end position="142"/>
    </location>
</feature>
<dbReference type="AlphaFoldDB" id="B9KZQ8"/>
<dbReference type="EMBL" id="CP001275">
    <property type="protein sequence ID" value="ACM05910.1"/>
    <property type="molecule type" value="Genomic_DNA"/>
</dbReference>
<dbReference type="InterPro" id="IPR018303">
    <property type="entry name" value="ATPase_P-typ_P_site"/>
</dbReference>
<dbReference type="HOGENOM" id="CLU_001771_6_3_0"/>
<dbReference type="InterPro" id="IPR006121">
    <property type="entry name" value="HMA_dom"/>
</dbReference>
<dbReference type="NCBIfam" id="TIGR01494">
    <property type="entry name" value="ATPase_P-type"/>
    <property type="match status" value="2"/>
</dbReference>
<feature type="transmembrane region" description="Helical" evidence="12">
    <location>
        <begin position="323"/>
        <end position="341"/>
    </location>
</feature>
<keyword evidence="9 12" id="KW-0472">Membrane</keyword>
<dbReference type="InterPro" id="IPR059000">
    <property type="entry name" value="ATPase_P-type_domA"/>
</dbReference>
<dbReference type="Gene3D" id="3.40.1110.10">
    <property type="entry name" value="Calcium-transporting ATPase, cytoplasmic domain N"/>
    <property type="match status" value="1"/>
</dbReference>
<dbReference type="SFLD" id="SFLDF00027">
    <property type="entry name" value="p-type_atpase"/>
    <property type="match status" value="1"/>
</dbReference>
<dbReference type="STRING" id="309801.trd_1528"/>
<dbReference type="GO" id="GO:0005524">
    <property type="term" value="F:ATP binding"/>
    <property type="evidence" value="ECO:0007669"/>
    <property type="project" value="UniProtKB-UniRule"/>
</dbReference>
<dbReference type="Gene3D" id="2.70.150.10">
    <property type="entry name" value="Calcium-transporting ATPase, cytoplasmic transduction domain A"/>
    <property type="match status" value="1"/>
</dbReference>
<keyword evidence="4 12" id="KW-0479">Metal-binding</keyword>
<dbReference type="InterPro" id="IPR008250">
    <property type="entry name" value="ATPase_P-typ_transduc_dom_A_sf"/>
</dbReference>
<dbReference type="Gene3D" id="3.30.70.100">
    <property type="match status" value="1"/>
</dbReference>
<dbReference type="NCBIfam" id="TIGR01511">
    <property type="entry name" value="ATPase-IB1_Cu"/>
    <property type="match status" value="1"/>
</dbReference>
<dbReference type="OrthoDB" id="135399at2"/>
<proteinExistence type="inferred from homology"/>
<dbReference type="EC" id="7.2.2.12" evidence="10"/>
<dbReference type="GO" id="GO:0016463">
    <property type="term" value="F:P-type zinc transporter activity"/>
    <property type="evidence" value="ECO:0007669"/>
    <property type="project" value="UniProtKB-EC"/>
</dbReference>
<dbReference type="KEGG" id="tro:trd_1528"/>
<dbReference type="RefSeq" id="WP_015922475.1">
    <property type="nucleotide sequence ID" value="NC_011959.1"/>
</dbReference>
<dbReference type="Proteomes" id="UP000000447">
    <property type="component" value="Chromosome"/>
</dbReference>
<dbReference type="GO" id="GO:0005886">
    <property type="term" value="C:plasma membrane"/>
    <property type="evidence" value="ECO:0007669"/>
    <property type="project" value="UniProtKB-SubCell"/>
</dbReference>
<dbReference type="Pfam" id="PF00702">
    <property type="entry name" value="Hydrolase"/>
    <property type="match status" value="1"/>
</dbReference>
<comment type="catalytic activity">
    <reaction evidence="11">
        <text>Zn(2+)(in) + ATP + H2O = Zn(2+)(out) + ADP + phosphate + H(+)</text>
        <dbReference type="Rhea" id="RHEA:20621"/>
        <dbReference type="ChEBI" id="CHEBI:15377"/>
        <dbReference type="ChEBI" id="CHEBI:15378"/>
        <dbReference type="ChEBI" id="CHEBI:29105"/>
        <dbReference type="ChEBI" id="CHEBI:30616"/>
        <dbReference type="ChEBI" id="CHEBI:43474"/>
        <dbReference type="ChEBI" id="CHEBI:456216"/>
        <dbReference type="EC" id="7.2.2.12"/>
    </reaction>
</comment>
<dbReference type="NCBIfam" id="TIGR01525">
    <property type="entry name" value="ATPase-IB_hvy"/>
    <property type="match status" value="1"/>
</dbReference>
<evidence type="ECO:0000256" key="2">
    <source>
        <dbReference type="ARBA" id="ARBA00006024"/>
    </source>
</evidence>
<dbReference type="GO" id="GO:0016887">
    <property type="term" value="F:ATP hydrolysis activity"/>
    <property type="evidence" value="ECO:0007669"/>
    <property type="project" value="InterPro"/>
</dbReference>
<dbReference type="eggNOG" id="COG2217">
    <property type="taxonomic scope" value="Bacteria"/>
</dbReference>
<keyword evidence="8 12" id="KW-1133">Transmembrane helix</keyword>
<dbReference type="SFLD" id="SFLDS00003">
    <property type="entry name" value="Haloacid_Dehalogenase"/>
    <property type="match status" value="1"/>
</dbReference>
<dbReference type="InterPro" id="IPR036412">
    <property type="entry name" value="HAD-like_sf"/>
</dbReference>
<dbReference type="InterPro" id="IPR001757">
    <property type="entry name" value="P_typ_ATPase"/>
</dbReference>
<dbReference type="PANTHER" id="PTHR48085:SF5">
    <property type="entry name" value="CADMIUM_ZINC-TRANSPORTING ATPASE HMA4-RELATED"/>
    <property type="match status" value="1"/>
</dbReference>
<dbReference type="SUPFAM" id="SSF81653">
    <property type="entry name" value="Calcium ATPase, transduction domain A"/>
    <property type="match status" value="1"/>
</dbReference>
<evidence type="ECO:0000256" key="11">
    <source>
        <dbReference type="ARBA" id="ARBA00047308"/>
    </source>
</evidence>
<dbReference type="PRINTS" id="PR00119">
    <property type="entry name" value="CATATPASE"/>
</dbReference>
<sequence>MAESVRSADEQQRWTTLILPVAELDCAECAQHVEQALRTVPGVLDVEGFPVARKVAVVLDPTRVDRVAIERALARAGYTVGSEPAEDTQRTWRRVALLSGVAVAVVLGVVVAELAGLVERANQVIPWPIWLLGIAIGGWPVFRDVARASWQRRVTAHTLMTIGALAAMVVGAWAAAAIVVLFMRLGSALEEVTGRQAGRALRELAALAPQLARVERDGSELEVPAGSVAPGEIVLVRTGEAIPVDGTVLEGTALVDEAALTGEPLPRAVAAGDPVYAATVVRSGSLRIRATAEAAGSTFARIVRLVEAAEGQAGRLQRVADRFSGWYLPVVVAVALLTLILRRDALAVAAVLVVSCSCAFALATPMAFVATIGRAARRGVLIKGGAILERLARADILLLDKTGTLTLGRPMVTDVVPVAGRCSVEELLSLAAAAEHAATHPLAEALRLAARERGVALVRPEWSVVDPGIGVRARVAGRSIRVRAPLQEEASVPEIAAFQEEGKTVVIVERDGEAIGIVAFADELRPGIAEAIAELRRSGFRTIELLTGDHERAAEALARPLGIGWRARLLPEDKLAIVAAYQAQGHVVVMVGDGINDAPALAQADVGIAMGQLGTALAAETADVVLLREDWALIPETIRAARRALRTAWVNLAGTALYNLVGLSLAALGLLPPTLAATAQVVPDVFILGNSARLGFGKR</sequence>
<dbReference type="NCBIfam" id="TIGR01512">
    <property type="entry name" value="ATPase-IB2_Cd"/>
    <property type="match status" value="1"/>
</dbReference>
<evidence type="ECO:0000256" key="12">
    <source>
        <dbReference type="RuleBase" id="RU362081"/>
    </source>
</evidence>
<evidence type="ECO:0000256" key="8">
    <source>
        <dbReference type="ARBA" id="ARBA00022989"/>
    </source>
</evidence>
<dbReference type="SUPFAM" id="SSF56784">
    <property type="entry name" value="HAD-like"/>
    <property type="match status" value="1"/>
</dbReference>
<evidence type="ECO:0000313" key="14">
    <source>
        <dbReference type="EMBL" id="ACM05910.1"/>
    </source>
</evidence>
<feature type="transmembrane region" description="Helical" evidence="12">
    <location>
        <begin position="162"/>
        <end position="183"/>
    </location>
</feature>
<protein>
    <recommendedName>
        <fullName evidence="10">P-type Zn(2+) transporter</fullName>
        <ecNumber evidence="10">7.2.2.12</ecNumber>
    </recommendedName>
</protein>
<dbReference type="CDD" id="cd00371">
    <property type="entry name" value="HMA"/>
    <property type="match status" value="1"/>
</dbReference>
<keyword evidence="5 12" id="KW-0547">Nucleotide-binding</keyword>
<dbReference type="Pfam" id="PF00122">
    <property type="entry name" value="E1-E2_ATPase"/>
    <property type="match status" value="1"/>
</dbReference>
<dbReference type="PROSITE" id="PS00154">
    <property type="entry name" value="ATPASE_E1_E2"/>
    <property type="match status" value="1"/>
</dbReference>
<dbReference type="InterPro" id="IPR023299">
    <property type="entry name" value="ATPase_P-typ_cyto_dom_N"/>
</dbReference>
<evidence type="ECO:0000256" key="4">
    <source>
        <dbReference type="ARBA" id="ARBA00022723"/>
    </source>
</evidence>
<dbReference type="GO" id="GO:0046872">
    <property type="term" value="F:metal ion binding"/>
    <property type="evidence" value="ECO:0007669"/>
    <property type="project" value="UniProtKB-KW"/>
</dbReference>
<dbReference type="PANTHER" id="PTHR48085">
    <property type="entry name" value="CADMIUM/ZINC-TRANSPORTING ATPASE HMA2-RELATED"/>
    <property type="match status" value="1"/>
</dbReference>
<organism evidence="14 15">
    <name type="scientific">Thermomicrobium roseum (strain ATCC 27502 / DSM 5159 / P-2)</name>
    <dbReference type="NCBI Taxonomy" id="309801"/>
    <lineage>
        <taxon>Bacteria</taxon>
        <taxon>Pseudomonadati</taxon>
        <taxon>Thermomicrobiota</taxon>
        <taxon>Thermomicrobia</taxon>
        <taxon>Thermomicrobiales</taxon>
        <taxon>Thermomicrobiaceae</taxon>
        <taxon>Thermomicrobium</taxon>
    </lineage>
</organism>
<dbReference type="PROSITE" id="PS50846">
    <property type="entry name" value="HMA_2"/>
    <property type="match status" value="1"/>
</dbReference>
<keyword evidence="15" id="KW-1185">Reference proteome</keyword>
<evidence type="ECO:0000256" key="1">
    <source>
        <dbReference type="ARBA" id="ARBA00004141"/>
    </source>
</evidence>
<dbReference type="SUPFAM" id="SSF55008">
    <property type="entry name" value="HMA, heavy metal-associated domain"/>
    <property type="match status" value="1"/>
</dbReference>
<comment type="similarity">
    <text evidence="2 12">Belongs to the cation transport ATPase (P-type) (TC 3.A.3) family. Type IB subfamily.</text>
</comment>
<comment type="subcellular location">
    <subcellularLocation>
        <location evidence="12">Cell membrane</location>
    </subcellularLocation>
    <subcellularLocation>
        <location evidence="1">Membrane</location>
        <topology evidence="1">Multi-pass membrane protein</topology>
    </subcellularLocation>
</comment>
<evidence type="ECO:0000259" key="13">
    <source>
        <dbReference type="PROSITE" id="PS50846"/>
    </source>
</evidence>
<accession>B9KZQ8</accession>
<feature type="domain" description="HMA" evidence="13">
    <location>
        <begin position="15"/>
        <end position="81"/>
    </location>
</feature>
<reference evidence="14 15" key="1">
    <citation type="journal article" date="2009" name="PLoS ONE">
        <title>Complete genome sequence of the aerobic CO-oxidizing thermophile Thermomicrobium roseum.</title>
        <authorList>
            <person name="Wu D."/>
            <person name="Raymond J."/>
            <person name="Wu M."/>
            <person name="Chatterji S."/>
            <person name="Ren Q."/>
            <person name="Graham J.E."/>
            <person name="Bryant D.A."/>
            <person name="Robb F."/>
            <person name="Colman A."/>
            <person name="Tallon L.J."/>
            <person name="Badger J.H."/>
            <person name="Madupu R."/>
            <person name="Ward N.L."/>
            <person name="Eisen J.A."/>
        </authorList>
    </citation>
    <scope>NUCLEOTIDE SEQUENCE [LARGE SCALE GENOMIC DNA]</scope>
    <source>
        <strain evidence="15">ATCC 27502 / DSM 5159 / P-2</strain>
    </source>
</reference>
<feature type="transmembrane region" description="Helical" evidence="12">
    <location>
        <begin position="347"/>
        <end position="373"/>
    </location>
</feature>
<keyword evidence="14" id="KW-0378">Hydrolase</keyword>
<dbReference type="InterPro" id="IPR023214">
    <property type="entry name" value="HAD_sf"/>
</dbReference>
<dbReference type="InterPro" id="IPR023298">
    <property type="entry name" value="ATPase_P-typ_TM_dom_sf"/>
</dbReference>
<dbReference type="InterPro" id="IPR027256">
    <property type="entry name" value="P-typ_ATPase_IB"/>
</dbReference>
<keyword evidence="7" id="KW-1278">Translocase</keyword>
<dbReference type="SFLD" id="SFLDG00002">
    <property type="entry name" value="C1.7:_P-type_atpase_like"/>
    <property type="match status" value="1"/>
</dbReference>